<dbReference type="AlphaFoldDB" id="A0A1H1L6C0"/>
<dbReference type="RefSeq" id="WP_026935461.1">
    <property type="nucleotide sequence ID" value="NZ_LT629745.1"/>
</dbReference>
<dbReference type="STRING" id="1250231.SAMN04488552_0591"/>
<gene>
    <name evidence="1" type="ORF">SAMN04488552_0591</name>
</gene>
<organism evidence="1 2">
    <name type="scientific">Christiangramia echinicola</name>
    <dbReference type="NCBI Taxonomy" id="279359"/>
    <lineage>
        <taxon>Bacteria</taxon>
        <taxon>Pseudomonadati</taxon>
        <taxon>Bacteroidota</taxon>
        <taxon>Flavobacteriia</taxon>
        <taxon>Flavobacteriales</taxon>
        <taxon>Flavobacteriaceae</taxon>
        <taxon>Christiangramia</taxon>
    </lineage>
</organism>
<keyword evidence="2" id="KW-1185">Reference proteome</keyword>
<evidence type="ECO:0000313" key="1">
    <source>
        <dbReference type="EMBL" id="SDR70088.1"/>
    </source>
</evidence>
<reference evidence="1 2" key="1">
    <citation type="submission" date="2016-10" db="EMBL/GenBank/DDBJ databases">
        <authorList>
            <person name="Varghese N."/>
            <person name="Submissions S."/>
        </authorList>
    </citation>
    <scope>NUCLEOTIDE SEQUENCE [LARGE SCALE GENOMIC DNA]</scope>
    <source>
        <strain evidence="1 2">Mar_2010_102</strain>
    </source>
</reference>
<proteinExistence type="predicted"/>
<evidence type="ECO:0000313" key="2">
    <source>
        <dbReference type="Proteomes" id="UP000198858"/>
    </source>
</evidence>
<dbReference type="Gene3D" id="3.40.630.30">
    <property type="match status" value="1"/>
</dbReference>
<protein>
    <recommendedName>
        <fullName evidence="3">N-acetyltransferase domain-containing protein</fullName>
    </recommendedName>
</protein>
<evidence type="ECO:0008006" key="3">
    <source>
        <dbReference type="Google" id="ProtNLM"/>
    </source>
</evidence>
<sequence length="201" mass="23472">MDKLEKKDIVDKVTTLLKEIPSSMDIVKKGGNRDARFRYLANHMVDKAIEKDALIVSENGQGIAILFKTSKKDDNIWKDLWAQLKLVANVTGIKNALDILKTQKYIKNQRPQEGEYLYCWFWGILKEYRGADTQVGKEMKDVFFRTAHDTGLELYAETRGRTNAVVYQRVGFELFHEWDHPSGDTMYFLKYDPKNPRNYRP</sequence>
<name>A0A1H1L6C0_9FLAO</name>
<accession>A0A1H1L6C0</accession>
<dbReference type="Proteomes" id="UP000198858">
    <property type="component" value="Chromosome I"/>
</dbReference>
<dbReference type="EMBL" id="LT629745">
    <property type="protein sequence ID" value="SDR70088.1"/>
    <property type="molecule type" value="Genomic_DNA"/>
</dbReference>